<sequence>MHPGISSTTTRYIIGISSFALIASAGPYTWQQRQRPNSPKATATKQTNTTLKNLTTINMAVSTPFQTLFAVPMHCDSCVKDVSGVLYKLQGITKVEANLQDQLLSIEGTAPPSAIVEAIQATGRDAILRGSGASDSAAVSILETYHDPGSQTTSTHGVGDRMVRGLARMVPVNNTTTLVDLTIRGVAPGTYRATIREYGNLKDGASSTGPVWSGQDSAAAATKLDRPRGILGTVQIGADGHGSVFLSHPCQVWEVTGRALVVSRQDESDGAPLKDDENTVVGVIARSAGMWNNDKTVCSCTGKTLWEERKDEVTKGML</sequence>
<name>A0AAE0MIT7_9PEZI</name>
<dbReference type="Gene3D" id="3.30.70.100">
    <property type="match status" value="1"/>
</dbReference>
<evidence type="ECO:0000256" key="10">
    <source>
        <dbReference type="ARBA" id="ARBA00032899"/>
    </source>
</evidence>
<dbReference type="SUPFAM" id="SSF49329">
    <property type="entry name" value="Cu,Zn superoxide dismutase-like"/>
    <property type="match status" value="1"/>
</dbReference>
<protein>
    <recommendedName>
        <fullName evidence="5">Superoxide dismutase 1 copper chaperone</fullName>
    </recommendedName>
    <alternativeName>
        <fullName evidence="10">Superoxide dismutase copper chaperone</fullName>
    </alternativeName>
</protein>
<evidence type="ECO:0000313" key="14">
    <source>
        <dbReference type="Proteomes" id="UP001286456"/>
    </source>
</evidence>
<reference evidence="13" key="1">
    <citation type="journal article" date="2023" name="Mol. Phylogenet. Evol.">
        <title>Genome-scale phylogeny and comparative genomics of the fungal order Sordariales.</title>
        <authorList>
            <person name="Hensen N."/>
            <person name="Bonometti L."/>
            <person name="Westerberg I."/>
            <person name="Brannstrom I.O."/>
            <person name="Guillou S."/>
            <person name="Cros-Aarteil S."/>
            <person name="Calhoun S."/>
            <person name="Haridas S."/>
            <person name="Kuo A."/>
            <person name="Mondo S."/>
            <person name="Pangilinan J."/>
            <person name="Riley R."/>
            <person name="LaButti K."/>
            <person name="Andreopoulos B."/>
            <person name="Lipzen A."/>
            <person name="Chen C."/>
            <person name="Yan M."/>
            <person name="Daum C."/>
            <person name="Ng V."/>
            <person name="Clum A."/>
            <person name="Steindorff A."/>
            <person name="Ohm R.A."/>
            <person name="Martin F."/>
            <person name="Silar P."/>
            <person name="Natvig D.O."/>
            <person name="Lalanne C."/>
            <person name="Gautier V."/>
            <person name="Ament-Velasquez S.L."/>
            <person name="Kruys A."/>
            <person name="Hutchinson M.I."/>
            <person name="Powell A.J."/>
            <person name="Barry K."/>
            <person name="Miller A.N."/>
            <person name="Grigoriev I.V."/>
            <person name="Debuchy R."/>
            <person name="Gladieux P."/>
            <person name="Hiltunen Thoren M."/>
            <person name="Johannesson H."/>
        </authorList>
    </citation>
    <scope>NUCLEOTIDE SEQUENCE</scope>
    <source>
        <strain evidence="13">SMH4131-1</strain>
    </source>
</reference>
<comment type="cofactor">
    <cofactor evidence="1">
        <name>Cu(2+)</name>
        <dbReference type="ChEBI" id="CHEBI:29036"/>
    </cofactor>
</comment>
<dbReference type="InterPro" id="IPR036163">
    <property type="entry name" value="HMA_dom_sf"/>
</dbReference>
<evidence type="ECO:0000313" key="13">
    <source>
        <dbReference type="EMBL" id="KAK3334022.1"/>
    </source>
</evidence>
<feature type="transmembrane region" description="Helical" evidence="11">
    <location>
        <begin position="12"/>
        <end position="30"/>
    </location>
</feature>
<evidence type="ECO:0000256" key="9">
    <source>
        <dbReference type="ARBA" id="ARBA00025798"/>
    </source>
</evidence>
<feature type="domain" description="HMA" evidence="12">
    <location>
        <begin position="64"/>
        <end position="127"/>
    </location>
</feature>
<comment type="similarity">
    <text evidence="9">In the C-terminal section; belongs to the Cu-Zn superoxide dismutase family.</text>
</comment>
<dbReference type="GO" id="GO:0005507">
    <property type="term" value="F:copper ion binding"/>
    <property type="evidence" value="ECO:0007669"/>
    <property type="project" value="InterPro"/>
</dbReference>
<dbReference type="CDD" id="cd00371">
    <property type="entry name" value="HMA"/>
    <property type="match status" value="1"/>
</dbReference>
<keyword evidence="11" id="KW-0812">Transmembrane</keyword>
<keyword evidence="7" id="KW-0479">Metal-binding</keyword>
<keyword evidence="8" id="KW-1015">Disulfide bond</keyword>
<keyword evidence="6" id="KW-0963">Cytoplasm</keyword>
<dbReference type="Proteomes" id="UP001286456">
    <property type="component" value="Unassembled WGS sequence"/>
</dbReference>
<dbReference type="PANTHER" id="PTHR10003">
    <property type="entry name" value="SUPEROXIDE DISMUTASE CU-ZN -RELATED"/>
    <property type="match status" value="1"/>
</dbReference>
<evidence type="ECO:0000256" key="1">
    <source>
        <dbReference type="ARBA" id="ARBA00001973"/>
    </source>
</evidence>
<reference evidence="13" key="2">
    <citation type="submission" date="2023-06" db="EMBL/GenBank/DDBJ databases">
        <authorList>
            <consortium name="Lawrence Berkeley National Laboratory"/>
            <person name="Haridas S."/>
            <person name="Hensen N."/>
            <person name="Bonometti L."/>
            <person name="Westerberg I."/>
            <person name="Brannstrom I.O."/>
            <person name="Guillou S."/>
            <person name="Cros-Aarteil S."/>
            <person name="Calhoun S."/>
            <person name="Kuo A."/>
            <person name="Mondo S."/>
            <person name="Pangilinan J."/>
            <person name="Riley R."/>
            <person name="Labutti K."/>
            <person name="Andreopoulos B."/>
            <person name="Lipzen A."/>
            <person name="Chen C."/>
            <person name="Yanf M."/>
            <person name="Daum C."/>
            <person name="Ng V."/>
            <person name="Clum A."/>
            <person name="Steindorff A."/>
            <person name="Ohm R."/>
            <person name="Martin F."/>
            <person name="Silar P."/>
            <person name="Natvig D."/>
            <person name="Lalanne C."/>
            <person name="Gautier V."/>
            <person name="Ament-Velasquez S.L."/>
            <person name="Kruys A."/>
            <person name="Hutchinson M.I."/>
            <person name="Powell A.J."/>
            <person name="Barry K."/>
            <person name="Miller A.N."/>
            <person name="Grigoriev I.V."/>
            <person name="Debuchy R."/>
            <person name="Gladieux P."/>
            <person name="Thoren M.H."/>
            <person name="Johannesson H."/>
        </authorList>
    </citation>
    <scope>NUCLEOTIDE SEQUENCE</scope>
    <source>
        <strain evidence="13">SMH4131-1</strain>
    </source>
</reference>
<dbReference type="PROSITE" id="PS50846">
    <property type="entry name" value="HMA_2"/>
    <property type="match status" value="1"/>
</dbReference>
<dbReference type="InterPro" id="IPR006121">
    <property type="entry name" value="HMA_dom"/>
</dbReference>
<dbReference type="GO" id="GO:0005737">
    <property type="term" value="C:cytoplasm"/>
    <property type="evidence" value="ECO:0007669"/>
    <property type="project" value="UniProtKB-SubCell"/>
</dbReference>
<comment type="function">
    <text evidence="2">Destroys radicals which are normally produced within the cells and which are toxic to biological systems.</text>
</comment>
<proteinExistence type="inferred from homology"/>
<keyword evidence="14" id="KW-1185">Reference proteome</keyword>
<dbReference type="InterPro" id="IPR024134">
    <property type="entry name" value="SOD_Cu/Zn_/chaperone"/>
</dbReference>
<keyword evidence="11" id="KW-1133">Transmembrane helix</keyword>
<dbReference type="InterPro" id="IPR036423">
    <property type="entry name" value="SOD-like_Cu/Zn_dom_sf"/>
</dbReference>
<dbReference type="GO" id="GO:0006801">
    <property type="term" value="P:superoxide metabolic process"/>
    <property type="evidence" value="ECO:0007669"/>
    <property type="project" value="InterPro"/>
</dbReference>
<comment type="subcellular location">
    <subcellularLocation>
        <location evidence="3">Cytoplasm</location>
    </subcellularLocation>
</comment>
<evidence type="ECO:0000256" key="6">
    <source>
        <dbReference type="ARBA" id="ARBA00022490"/>
    </source>
</evidence>
<dbReference type="EMBL" id="JAUEPO010000002">
    <property type="protein sequence ID" value="KAK3334022.1"/>
    <property type="molecule type" value="Genomic_DNA"/>
</dbReference>
<gene>
    <name evidence="13" type="ORF">B0T19DRAFT_144554</name>
</gene>
<dbReference type="FunFam" id="3.30.70.100:FF:000038">
    <property type="entry name" value="Superoxide dismutase 1 copper chaperone"/>
    <property type="match status" value="1"/>
</dbReference>
<dbReference type="Pfam" id="PF00080">
    <property type="entry name" value="Sod_Cu"/>
    <property type="match status" value="1"/>
</dbReference>
<dbReference type="Pfam" id="PF00403">
    <property type="entry name" value="HMA"/>
    <property type="match status" value="1"/>
</dbReference>
<dbReference type="AlphaFoldDB" id="A0AAE0MIT7"/>
<keyword evidence="11" id="KW-0472">Membrane</keyword>
<dbReference type="SUPFAM" id="SSF55008">
    <property type="entry name" value="HMA, heavy metal-associated domain"/>
    <property type="match status" value="1"/>
</dbReference>
<evidence type="ECO:0000256" key="4">
    <source>
        <dbReference type="ARBA" id="ARBA00010636"/>
    </source>
</evidence>
<comment type="similarity">
    <text evidence="4">Belongs to the CCS1 family.</text>
</comment>
<evidence type="ECO:0000256" key="11">
    <source>
        <dbReference type="SAM" id="Phobius"/>
    </source>
</evidence>
<organism evidence="13 14">
    <name type="scientific">Cercophora scortea</name>
    <dbReference type="NCBI Taxonomy" id="314031"/>
    <lineage>
        <taxon>Eukaryota</taxon>
        <taxon>Fungi</taxon>
        <taxon>Dikarya</taxon>
        <taxon>Ascomycota</taxon>
        <taxon>Pezizomycotina</taxon>
        <taxon>Sordariomycetes</taxon>
        <taxon>Sordariomycetidae</taxon>
        <taxon>Sordariales</taxon>
        <taxon>Lasiosphaeriaceae</taxon>
        <taxon>Cercophora</taxon>
    </lineage>
</organism>
<dbReference type="Gene3D" id="2.60.40.200">
    <property type="entry name" value="Superoxide dismutase, copper/zinc binding domain"/>
    <property type="match status" value="1"/>
</dbReference>
<evidence type="ECO:0000256" key="3">
    <source>
        <dbReference type="ARBA" id="ARBA00004496"/>
    </source>
</evidence>
<evidence type="ECO:0000256" key="2">
    <source>
        <dbReference type="ARBA" id="ARBA00003917"/>
    </source>
</evidence>
<dbReference type="InterPro" id="IPR001424">
    <property type="entry name" value="SOD_Cu_Zn_dom"/>
</dbReference>
<evidence type="ECO:0000256" key="5">
    <source>
        <dbReference type="ARBA" id="ARBA00016103"/>
    </source>
</evidence>
<accession>A0AAE0MIT7</accession>
<comment type="caution">
    <text evidence="13">The sequence shown here is derived from an EMBL/GenBank/DDBJ whole genome shotgun (WGS) entry which is preliminary data.</text>
</comment>
<evidence type="ECO:0000259" key="12">
    <source>
        <dbReference type="PROSITE" id="PS50846"/>
    </source>
</evidence>
<evidence type="ECO:0000256" key="7">
    <source>
        <dbReference type="ARBA" id="ARBA00022723"/>
    </source>
</evidence>
<evidence type="ECO:0000256" key="8">
    <source>
        <dbReference type="ARBA" id="ARBA00023157"/>
    </source>
</evidence>